<reference evidence="7 8" key="1">
    <citation type="submission" date="2018-05" db="EMBL/GenBank/DDBJ databases">
        <title>Whole genome sequencing for identification of molecular markers to develop diagnostic detection tools for the regulated plant pathogen Lachnellula willkommii.</title>
        <authorList>
            <person name="Giroux E."/>
            <person name="Bilodeau G."/>
        </authorList>
    </citation>
    <scope>NUCLEOTIDE SEQUENCE [LARGE SCALE GENOMIC DNA]</scope>
    <source>
        <strain evidence="7 8">CBS 625.97</strain>
    </source>
</reference>
<gene>
    <name evidence="7" type="primary">FUB1_2</name>
    <name evidence="7" type="ORF">LCER1_G003048</name>
</gene>
<feature type="domain" description="Ketosynthase family 3 (KS3)" evidence="6">
    <location>
        <begin position="1"/>
        <end position="296"/>
    </location>
</feature>
<keyword evidence="1" id="KW-0596">Phosphopantetheine</keyword>
<dbReference type="GO" id="GO:0006633">
    <property type="term" value="P:fatty acid biosynthetic process"/>
    <property type="evidence" value="ECO:0007669"/>
    <property type="project" value="InterPro"/>
</dbReference>
<dbReference type="Pfam" id="PF00109">
    <property type="entry name" value="ketoacyl-synt"/>
    <property type="match status" value="1"/>
</dbReference>
<evidence type="ECO:0000256" key="2">
    <source>
        <dbReference type="ARBA" id="ARBA00022553"/>
    </source>
</evidence>
<evidence type="ECO:0000259" key="6">
    <source>
        <dbReference type="PROSITE" id="PS52004"/>
    </source>
</evidence>
<accession>A0A7D8YTX0</accession>
<dbReference type="InterPro" id="IPR001227">
    <property type="entry name" value="Ac_transferase_dom_sf"/>
</dbReference>
<dbReference type="Proteomes" id="UP000481288">
    <property type="component" value="Unassembled WGS sequence"/>
</dbReference>
<dbReference type="Pfam" id="PF02801">
    <property type="entry name" value="Ketoacyl-synt_C"/>
    <property type="match status" value="1"/>
</dbReference>
<keyword evidence="2" id="KW-0597">Phosphoprotein</keyword>
<keyword evidence="4" id="KW-0560">Oxidoreductase</keyword>
<dbReference type="PROSITE" id="PS00606">
    <property type="entry name" value="KS3_1"/>
    <property type="match status" value="1"/>
</dbReference>
<dbReference type="GO" id="GO:0016491">
    <property type="term" value="F:oxidoreductase activity"/>
    <property type="evidence" value="ECO:0007669"/>
    <property type="project" value="UniProtKB-KW"/>
</dbReference>
<dbReference type="InterPro" id="IPR050091">
    <property type="entry name" value="PKS_NRPS_Biosynth_Enz"/>
</dbReference>
<dbReference type="Gene3D" id="3.40.366.10">
    <property type="entry name" value="Malonyl-Coenzyme A Acyl Carrier Protein, domain 2"/>
    <property type="match status" value="1"/>
</dbReference>
<dbReference type="InterPro" id="IPR014031">
    <property type="entry name" value="Ketoacyl_synth_C"/>
</dbReference>
<evidence type="ECO:0000256" key="5">
    <source>
        <dbReference type="RuleBase" id="RU003694"/>
    </source>
</evidence>
<evidence type="ECO:0000256" key="4">
    <source>
        <dbReference type="ARBA" id="ARBA00023002"/>
    </source>
</evidence>
<organism evidence="7 8">
    <name type="scientific">Lachnellula cervina</name>
    <dbReference type="NCBI Taxonomy" id="1316786"/>
    <lineage>
        <taxon>Eukaryota</taxon>
        <taxon>Fungi</taxon>
        <taxon>Dikarya</taxon>
        <taxon>Ascomycota</taxon>
        <taxon>Pezizomycotina</taxon>
        <taxon>Leotiomycetes</taxon>
        <taxon>Helotiales</taxon>
        <taxon>Lachnaceae</taxon>
        <taxon>Lachnellula</taxon>
    </lineage>
</organism>
<evidence type="ECO:0000256" key="3">
    <source>
        <dbReference type="ARBA" id="ARBA00022679"/>
    </source>
</evidence>
<dbReference type="CDD" id="cd00833">
    <property type="entry name" value="PKS"/>
    <property type="match status" value="1"/>
</dbReference>
<dbReference type="InterPro" id="IPR018201">
    <property type="entry name" value="Ketoacyl_synth_AS"/>
</dbReference>
<dbReference type="OrthoDB" id="329835at2759"/>
<proteinExistence type="inferred from homology"/>
<dbReference type="Gene3D" id="3.40.47.10">
    <property type="match status" value="1"/>
</dbReference>
<dbReference type="Gene3D" id="3.30.70.3290">
    <property type="match status" value="1"/>
</dbReference>
<dbReference type="AlphaFoldDB" id="A0A7D8YTX0"/>
<dbReference type="Pfam" id="PF16197">
    <property type="entry name" value="KAsynt_C_assoc"/>
    <property type="match status" value="1"/>
</dbReference>
<name>A0A7D8YTX0_9HELO</name>
<keyword evidence="3 5" id="KW-0808">Transferase</keyword>
<evidence type="ECO:0000313" key="7">
    <source>
        <dbReference type="EMBL" id="TVY57419.1"/>
    </source>
</evidence>
<dbReference type="EMBL" id="QGMG01000094">
    <property type="protein sequence ID" value="TVY57419.1"/>
    <property type="molecule type" value="Genomic_DNA"/>
</dbReference>
<dbReference type="InterPro" id="IPR032821">
    <property type="entry name" value="PKS_assoc"/>
</dbReference>
<dbReference type="SUPFAM" id="SSF52151">
    <property type="entry name" value="FabD/lysophospholipase-like"/>
    <property type="match status" value="1"/>
</dbReference>
<dbReference type="PANTHER" id="PTHR43775:SF29">
    <property type="entry name" value="ASPERFURANONE POLYKETIDE SYNTHASE AFOG-RELATED"/>
    <property type="match status" value="1"/>
</dbReference>
<dbReference type="InterPro" id="IPR016039">
    <property type="entry name" value="Thiolase-like"/>
</dbReference>
<evidence type="ECO:0000256" key="1">
    <source>
        <dbReference type="ARBA" id="ARBA00022450"/>
    </source>
</evidence>
<dbReference type="PANTHER" id="PTHR43775">
    <property type="entry name" value="FATTY ACID SYNTHASE"/>
    <property type="match status" value="1"/>
</dbReference>
<dbReference type="SMART" id="SM00825">
    <property type="entry name" value="PKS_KS"/>
    <property type="match status" value="1"/>
</dbReference>
<comment type="similarity">
    <text evidence="5">Belongs to the thiolase-like superfamily. Beta-ketoacyl-ACP synthases family.</text>
</comment>
<sequence length="468" mass="50459">MVWRDAQQIPKYSATGTAGSILSNRISWFFDLGGPSMTVDTACSSGLVALDLSCNGLWSGQSRMGVVAGSNLILSPELNIALSSMSFLSKDGQCFSFDQRGNGYGRGEGFGVLILKRLSDAIQDGDTIRALIRSTGVNQDGNTPGGVTQPSRVSQAALITDTYRKAGLGMGLTRFFEAHGTGTAIGDPIEARAIGDSFRDQRPQNDTLLIGAVKANLGHLEGASGLAGLIKTILVLEKGLIPPNASFENLNSNIDAEFLQLEFPLECTPWPSSGPRRASVNSFGFGGTNAHAVLEDVRSYLLARNMVANHCTVESALTKRRNTLTNSVDTDQLMPKLLVFSSADEAGMRRLSQAYSQYFAEPGQNDDAQRLLDLAFTLNSRRSALPWKSYLVASSTTELAEMEQVVSKPLQASGQKTNLGFVFTGQGAQWYAMGRELMVHGFVLEVFATWLIEIDSGTFERQVDVADK</sequence>
<dbReference type="InterPro" id="IPR014030">
    <property type="entry name" value="Ketoacyl_synth_N"/>
</dbReference>
<dbReference type="GO" id="GO:0004315">
    <property type="term" value="F:3-oxoacyl-[acyl-carrier-protein] synthase activity"/>
    <property type="evidence" value="ECO:0007669"/>
    <property type="project" value="InterPro"/>
</dbReference>
<dbReference type="InterPro" id="IPR020841">
    <property type="entry name" value="PKS_Beta-ketoAc_synthase_dom"/>
</dbReference>
<keyword evidence="8" id="KW-1185">Reference proteome</keyword>
<evidence type="ECO:0000313" key="8">
    <source>
        <dbReference type="Proteomes" id="UP000481288"/>
    </source>
</evidence>
<dbReference type="GO" id="GO:0044550">
    <property type="term" value="P:secondary metabolite biosynthetic process"/>
    <property type="evidence" value="ECO:0007669"/>
    <property type="project" value="TreeGrafter"/>
</dbReference>
<dbReference type="SUPFAM" id="SSF53901">
    <property type="entry name" value="Thiolase-like"/>
    <property type="match status" value="2"/>
</dbReference>
<dbReference type="GO" id="GO:0004312">
    <property type="term" value="F:fatty acid synthase activity"/>
    <property type="evidence" value="ECO:0007669"/>
    <property type="project" value="TreeGrafter"/>
</dbReference>
<dbReference type="InterPro" id="IPR016035">
    <property type="entry name" value="Acyl_Trfase/lysoPLipase"/>
</dbReference>
<protein>
    <submittedName>
        <fullName evidence="7">Reducing polyketide synthase FUB1</fullName>
    </submittedName>
</protein>
<dbReference type="PROSITE" id="PS52004">
    <property type="entry name" value="KS3_2"/>
    <property type="match status" value="1"/>
</dbReference>
<comment type="caution">
    <text evidence="7">The sequence shown here is derived from an EMBL/GenBank/DDBJ whole genome shotgun (WGS) entry which is preliminary data.</text>
</comment>